<organism evidence="1">
    <name type="scientific">Lygus hesperus</name>
    <name type="common">Western plant bug</name>
    <dbReference type="NCBI Taxonomy" id="30085"/>
    <lineage>
        <taxon>Eukaryota</taxon>
        <taxon>Metazoa</taxon>
        <taxon>Ecdysozoa</taxon>
        <taxon>Arthropoda</taxon>
        <taxon>Hexapoda</taxon>
        <taxon>Insecta</taxon>
        <taxon>Pterygota</taxon>
        <taxon>Neoptera</taxon>
        <taxon>Paraneoptera</taxon>
        <taxon>Hemiptera</taxon>
        <taxon>Heteroptera</taxon>
        <taxon>Panheteroptera</taxon>
        <taxon>Cimicomorpha</taxon>
        <taxon>Miridae</taxon>
        <taxon>Mirini</taxon>
        <taxon>Lygus</taxon>
    </lineage>
</organism>
<sequence length="153" mass="16177">MWNMCAVEMWEGGSTHSARSQRRGGSRFICEESREQHDPQTSRTPVAVSTTLYRYNLLVVVSKHNTVDSLTNLQHSTRYAICDIASSVTDGVSSGGECVLGGSNDGSGSISNTRISVLGSRSCAVSSSIDMGSCVTSSSVNSSIPVIVHISVS</sequence>
<dbReference type="EMBL" id="GDHC01009711">
    <property type="protein sequence ID" value="JAQ08918.1"/>
    <property type="molecule type" value="Transcribed_RNA"/>
</dbReference>
<dbReference type="AlphaFoldDB" id="A0A0A9YBG7"/>
<protein>
    <submittedName>
        <fullName evidence="1">Long neurotoxin 1</fullName>
    </submittedName>
</protein>
<name>A0A0A9YBG7_LYGHE</name>
<reference evidence="1" key="1">
    <citation type="journal article" date="2014" name="PLoS ONE">
        <title>Transcriptome-Based Identification of ABC Transporters in the Western Tarnished Plant Bug Lygus hesperus.</title>
        <authorList>
            <person name="Hull J.J."/>
            <person name="Chaney K."/>
            <person name="Geib S.M."/>
            <person name="Fabrick J.A."/>
            <person name="Brent C.S."/>
            <person name="Walsh D."/>
            <person name="Lavine L.C."/>
        </authorList>
    </citation>
    <scope>NUCLEOTIDE SEQUENCE</scope>
</reference>
<gene>
    <name evidence="1" type="primary">NXL1</name>
    <name evidence="1" type="ORF">CM83_3412</name>
    <name evidence="2" type="ORF">g.8794</name>
</gene>
<evidence type="ECO:0000313" key="1">
    <source>
        <dbReference type="EMBL" id="JAG28961.1"/>
    </source>
</evidence>
<keyword evidence="1" id="KW-0528">Neurotoxin</keyword>
<accession>A0A0A9YBG7</accession>
<reference evidence="2" key="3">
    <citation type="journal article" date="2016" name="Gigascience">
        <title>De novo construction of an expanded transcriptome assembly for the western tarnished plant bug, Lygus hesperus.</title>
        <authorList>
            <person name="Tassone E.E."/>
            <person name="Geib S.M."/>
            <person name="Hall B."/>
            <person name="Fabrick J.A."/>
            <person name="Brent C.S."/>
            <person name="Hull J.J."/>
        </authorList>
    </citation>
    <scope>NUCLEOTIDE SEQUENCE</scope>
</reference>
<evidence type="ECO:0000313" key="2">
    <source>
        <dbReference type="EMBL" id="JAQ08918.1"/>
    </source>
</evidence>
<keyword evidence="1" id="KW-0800">Toxin</keyword>
<reference evidence="1" key="2">
    <citation type="submission" date="2014-07" db="EMBL/GenBank/DDBJ databases">
        <authorList>
            <person name="Hull J."/>
        </authorList>
    </citation>
    <scope>NUCLEOTIDE SEQUENCE</scope>
</reference>
<proteinExistence type="predicted"/>
<dbReference type="EMBL" id="GBHO01014643">
    <property type="protein sequence ID" value="JAG28961.1"/>
    <property type="molecule type" value="Transcribed_RNA"/>
</dbReference>